<dbReference type="Gene3D" id="3.20.20.140">
    <property type="entry name" value="Metal-dependent hydrolases"/>
    <property type="match status" value="1"/>
</dbReference>
<feature type="domain" description="Amidohydrolase-related" evidence="2">
    <location>
        <begin position="39"/>
        <end position="346"/>
    </location>
</feature>
<dbReference type="RefSeq" id="WP_336596310.1">
    <property type="nucleotide sequence ID" value="NZ_JACFYJ010000001.1"/>
</dbReference>
<evidence type="ECO:0000313" key="4">
    <source>
        <dbReference type="Proteomes" id="UP001386437"/>
    </source>
</evidence>
<dbReference type="SUPFAM" id="SSF51556">
    <property type="entry name" value="Metallo-dependent hydrolases"/>
    <property type="match status" value="1"/>
</dbReference>
<dbReference type="InterPro" id="IPR052350">
    <property type="entry name" value="Metallo-dep_Lactonases"/>
</dbReference>
<comment type="similarity">
    <text evidence="1">Belongs to the metallo-dependent hydrolases superfamily.</text>
</comment>
<keyword evidence="4" id="KW-1185">Reference proteome</keyword>
<accession>A0ABU8IK65</accession>
<name>A0ABU8IK65_9BURK</name>
<evidence type="ECO:0000313" key="3">
    <source>
        <dbReference type="EMBL" id="MEI5995843.1"/>
    </source>
</evidence>
<comment type="caution">
    <text evidence="3">The sequence shown here is derived from an EMBL/GenBank/DDBJ whole genome shotgun (WGS) entry which is preliminary data.</text>
</comment>
<gene>
    <name evidence="3" type="ORF">H3V53_01010</name>
</gene>
<evidence type="ECO:0000259" key="2">
    <source>
        <dbReference type="Pfam" id="PF04909"/>
    </source>
</evidence>
<dbReference type="PANTHER" id="PTHR43569">
    <property type="entry name" value="AMIDOHYDROLASE"/>
    <property type="match status" value="1"/>
</dbReference>
<dbReference type="EMBL" id="JACFYJ010000001">
    <property type="protein sequence ID" value="MEI5995843.1"/>
    <property type="molecule type" value="Genomic_DNA"/>
</dbReference>
<sequence length="348" mass="38089">MSTAHNESAPKQAVPHNPVRPEWLALREEPALEPGLPIVDAHHHLWEFPHKSYRTHDLLADIASGHDIRATVFVECKTHYDADAPAELASAGELRFALAESLDGQRRGAKTRVAAALVGNAELALGAEVGRVLDHLIDVGQGRLRGIRNIAVWHAQVRASAATPPAHLLLDATFRAGVAQLEPRGLSFDAWAIHTQLPELSDLAAALPQTRIVLNHVGGPLGLGPYRGHRDDVFAAWRRDVAELARRPNVFVKLGGFGMPLFGFDFERDAVPPDSASIAEKLRPYVETCIDVFSASRCMFESNFPVDKGSFGYGVMWNAYKRLAAGASDAEKRALFHDTAAHFYRLES</sequence>
<dbReference type="Proteomes" id="UP001386437">
    <property type="component" value="Unassembled WGS sequence"/>
</dbReference>
<proteinExistence type="inferred from homology"/>
<reference evidence="3 4" key="1">
    <citation type="journal article" date="2022" name="Arch. Microbiol.">
        <title>Paraburkholderia bengalensis sp. nov. isolated from roots of Oryza sativa, IR64.</title>
        <authorList>
            <person name="Nag P."/>
            <person name="Mondal N."/>
            <person name="Sarkar J."/>
            <person name="Das S."/>
        </authorList>
    </citation>
    <scope>NUCLEOTIDE SEQUENCE [LARGE SCALE GENOMIC DNA]</scope>
    <source>
        <strain evidence="3 4">IR64_4_BI</strain>
    </source>
</reference>
<dbReference type="PANTHER" id="PTHR43569:SF1">
    <property type="entry name" value="BLL3371 PROTEIN"/>
    <property type="match status" value="1"/>
</dbReference>
<organism evidence="3 4">
    <name type="scientific">Paraburkholderia bengalensis</name>
    <dbReference type="NCBI Taxonomy" id="2747562"/>
    <lineage>
        <taxon>Bacteria</taxon>
        <taxon>Pseudomonadati</taxon>
        <taxon>Pseudomonadota</taxon>
        <taxon>Betaproteobacteria</taxon>
        <taxon>Burkholderiales</taxon>
        <taxon>Burkholderiaceae</taxon>
        <taxon>Paraburkholderia</taxon>
    </lineage>
</organism>
<evidence type="ECO:0000256" key="1">
    <source>
        <dbReference type="ARBA" id="ARBA00038310"/>
    </source>
</evidence>
<dbReference type="Pfam" id="PF04909">
    <property type="entry name" value="Amidohydro_2"/>
    <property type="match status" value="1"/>
</dbReference>
<protein>
    <submittedName>
        <fullName evidence="3">Amidohydrolase family protein</fullName>
    </submittedName>
</protein>
<dbReference type="InterPro" id="IPR032466">
    <property type="entry name" value="Metal_Hydrolase"/>
</dbReference>
<dbReference type="InterPro" id="IPR006680">
    <property type="entry name" value="Amidohydro-rel"/>
</dbReference>